<dbReference type="KEGG" id="aly:9300297"/>
<proteinExistence type="predicted"/>
<dbReference type="Gramene" id="Al_scaffold_0008_1700">
    <property type="protein sequence ID" value="Al_scaffold_0008_1700"/>
    <property type="gene ID" value="Al_scaffold_0008_1700"/>
</dbReference>
<dbReference type="OrthoDB" id="1085738at2759"/>
<dbReference type="SUPFAM" id="SSF54928">
    <property type="entry name" value="RNA-binding domain, RBD"/>
    <property type="match status" value="1"/>
</dbReference>
<evidence type="ECO:0000313" key="2">
    <source>
        <dbReference type="Proteomes" id="UP000008694"/>
    </source>
</evidence>
<evidence type="ECO:0000313" key="1">
    <source>
        <dbReference type="EMBL" id="EFH40480.1"/>
    </source>
</evidence>
<dbReference type="HOGENOM" id="CLU_061895_3_0_1"/>
<dbReference type="STRING" id="81972.D7MSD6"/>
<dbReference type="InterPro" id="IPR012677">
    <property type="entry name" value="Nucleotide-bd_a/b_plait_sf"/>
</dbReference>
<accession>D7MSD6</accession>
<sequence length="240" mass="26898">MEESSVKVQESLELNCRKSISTISVEGYDTSLHGYPLKLALRKHFASCGKIASMFVPRDFKRGILKSPLFIDFWGEGARDKALELSGSDVGRWNVVVKAVPRQEDYYDPAGFNFFRGERELVVKVYDLPSSVRKIDVQIGLCKHFSSCGEVTCVTVLVHGIFVHQRNTIISIMGEGCVEKAQQLSGQCNTDGWNIVVDSVVPLSADKRKPTGCEHPSIVLERIKKAKMEKERKMKNKTSE</sequence>
<dbReference type="EMBL" id="GL348720">
    <property type="protein sequence ID" value="EFH40480.1"/>
    <property type="molecule type" value="Genomic_DNA"/>
</dbReference>
<dbReference type="Gene3D" id="3.30.70.330">
    <property type="match status" value="1"/>
</dbReference>
<organism evidence="2">
    <name type="scientific">Arabidopsis lyrata subsp. lyrata</name>
    <name type="common">Lyre-leaved rock-cress</name>
    <dbReference type="NCBI Taxonomy" id="81972"/>
    <lineage>
        <taxon>Eukaryota</taxon>
        <taxon>Viridiplantae</taxon>
        <taxon>Streptophyta</taxon>
        <taxon>Embryophyta</taxon>
        <taxon>Tracheophyta</taxon>
        <taxon>Spermatophyta</taxon>
        <taxon>Magnoliopsida</taxon>
        <taxon>eudicotyledons</taxon>
        <taxon>Gunneridae</taxon>
        <taxon>Pentapetalae</taxon>
        <taxon>rosids</taxon>
        <taxon>malvids</taxon>
        <taxon>Brassicales</taxon>
        <taxon>Brassicaceae</taxon>
        <taxon>Camelineae</taxon>
        <taxon>Arabidopsis</taxon>
    </lineage>
</organism>
<protein>
    <submittedName>
        <fullName evidence="1">Predicted protein</fullName>
    </submittedName>
</protein>
<keyword evidence="2" id="KW-1185">Reference proteome</keyword>
<reference evidence="2" key="1">
    <citation type="journal article" date="2011" name="Nat. Genet.">
        <title>The Arabidopsis lyrata genome sequence and the basis of rapid genome size change.</title>
        <authorList>
            <person name="Hu T.T."/>
            <person name="Pattyn P."/>
            <person name="Bakker E.G."/>
            <person name="Cao J."/>
            <person name="Cheng J.-F."/>
            <person name="Clark R.M."/>
            <person name="Fahlgren N."/>
            <person name="Fawcett J.A."/>
            <person name="Grimwood J."/>
            <person name="Gundlach H."/>
            <person name="Haberer G."/>
            <person name="Hollister J.D."/>
            <person name="Ossowski S."/>
            <person name="Ottilar R.P."/>
            <person name="Salamov A.A."/>
            <person name="Schneeberger K."/>
            <person name="Spannagl M."/>
            <person name="Wang X."/>
            <person name="Yang L."/>
            <person name="Nasrallah M.E."/>
            <person name="Bergelson J."/>
            <person name="Carrington J.C."/>
            <person name="Gaut B.S."/>
            <person name="Schmutz J."/>
            <person name="Mayer K.F.X."/>
            <person name="Van de Peer Y."/>
            <person name="Grigoriev I.V."/>
            <person name="Nordborg M."/>
            <person name="Weigel D."/>
            <person name="Guo Y.-L."/>
        </authorList>
    </citation>
    <scope>NUCLEOTIDE SEQUENCE [LARGE SCALE GENOMIC DNA]</scope>
    <source>
        <strain evidence="2">cv. MN47</strain>
    </source>
</reference>
<name>D7MSD6_ARALL</name>
<dbReference type="InterPro" id="IPR035979">
    <property type="entry name" value="RBD_domain_sf"/>
</dbReference>
<gene>
    <name evidence="1" type="ORF">ARALYDRAFT_684880</name>
</gene>
<dbReference type="AlphaFoldDB" id="D7MSD6"/>
<dbReference type="GO" id="GO:0003676">
    <property type="term" value="F:nucleic acid binding"/>
    <property type="evidence" value="ECO:0007669"/>
    <property type="project" value="InterPro"/>
</dbReference>
<dbReference type="Proteomes" id="UP000008694">
    <property type="component" value="Unassembled WGS sequence"/>
</dbReference>